<sequence>MVADDGSAGSDPAPDPHDVDAADLLERAGFDADESVLTDRQAEV</sequence>
<feature type="region of interest" description="Disordered" evidence="1">
    <location>
        <begin position="1"/>
        <end position="44"/>
    </location>
</feature>
<dbReference type="EMBL" id="JBHSWT010000197">
    <property type="protein sequence ID" value="MFC6770923.1"/>
    <property type="molecule type" value="Genomic_DNA"/>
</dbReference>
<evidence type="ECO:0000256" key="1">
    <source>
        <dbReference type="SAM" id="MobiDB-lite"/>
    </source>
</evidence>
<accession>A0ABD5T0C0</accession>
<feature type="non-terminal residue" evidence="2">
    <location>
        <position position="44"/>
    </location>
</feature>
<reference evidence="2 3" key="1">
    <citation type="journal article" date="2019" name="Int. J. Syst. Evol. Microbiol.">
        <title>The Global Catalogue of Microorganisms (GCM) 10K type strain sequencing project: providing services to taxonomists for standard genome sequencing and annotation.</title>
        <authorList>
            <consortium name="The Broad Institute Genomics Platform"/>
            <consortium name="The Broad Institute Genome Sequencing Center for Infectious Disease"/>
            <person name="Wu L."/>
            <person name="Ma J."/>
        </authorList>
    </citation>
    <scope>NUCLEOTIDE SEQUENCE [LARGE SCALE GENOMIC DNA]</scope>
    <source>
        <strain evidence="2 3">PJ61</strain>
    </source>
</reference>
<dbReference type="AlphaFoldDB" id="A0ABD5T0C0"/>
<evidence type="ECO:0000313" key="3">
    <source>
        <dbReference type="Proteomes" id="UP001596274"/>
    </source>
</evidence>
<gene>
    <name evidence="2" type="ORF">ACFQDD_05225</name>
</gene>
<name>A0ABD5T0C0_9EURY</name>
<comment type="caution">
    <text evidence="2">The sequence shown here is derived from an EMBL/GenBank/DDBJ whole genome shotgun (WGS) entry which is preliminary data.</text>
</comment>
<protein>
    <submittedName>
        <fullName evidence="2">RNA polymerase subunit sigma-70</fullName>
    </submittedName>
</protein>
<evidence type="ECO:0000313" key="2">
    <source>
        <dbReference type="EMBL" id="MFC6770923.1"/>
    </source>
</evidence>
<dbReference type="Proteomes" id="UP001596274">
    <property type="component" value="Unassembled WGS sequence"/>
</dbReference>
<keyword evidence="3" id="KW-1185">Reference proteome</keyword>
<feature type="compositionally biased region" description="Basic and acidic residues" evidence="1">
    <location>
        <begin position="14"/>
        <end position="30"/>
    </location>
</feature>
<proteinExistence type="predicted"/>
<organism evidence="2 3">
    <name type="scientific">Halorubrum pallidum</name>
    <dbReference type="NCBI Taxonomy" id="1526114"/>
    <lineage>
        <taxon>Archaea</taxon>
        <taxon>Methanobacteriati</taxon>
        <taxon>Methanobacteriota</taxon>
        <taxon>Stenosarchaea group</taxon>
        <taxon>Halobacteria</taxon>
        <taxon>Halobacteriales</taxon>
        <taxon>Haloferacaceae</taxon>
        <taxon>Halorubrum</taxon>
    </lineage>
</organism>